<dbReference type="EMBL" id="LT630287">
    <property type="protein sequence ID" value="SFV40555.1"/>
    <property type="molecule type" value="Genomic_DNA"/>
</dbReference>
<feature type="compositionally biased region" description="Acidic residues" evidence="1">
    <location>
        <begin position="532"/>
        <end position="543"/>
    </location>
</feature>
<organism evidence="2 3">
    <name type="scientific">Ligilactobacillus acidipiscis</name>
    <dbReference type="NCBI Taxonomy" id="89059"/>
    <lineage>
        <taxon>Bacteria</taxon>
        <taxon>Bacillati</taxon>
        <taxon>Bacillota</taxon>
        <taxon>Bacilli</taxon>
        <taxon>Lactobacillales</taxon>
        <taxon>Lactobacillaceae</taxon>
        <taxon>Ligilactobacillus</taxon>
    </lineage>
</organism>
<evidence type="ECO:0000313" key="2">
    <source>
        <dbReference type="EMBL" id="SFV40555.1"/>
    </source>
</evidence>
<proteinExistence type="predicted"/>
<evidence type="ECO:0000313" key="3">
    <source>
        <dbReference type="Proteomes" id="UP000190935"/>
    </source>
</evidence>
<dbReference type="InterPro" id="IPR021145">
    <property type="entry name" value="Portal_protein_SPP1_Gp6-like"/>
</dbReference>
<dbReference type="KEGG" id="laca:LAC1533_1135"/>
<dbReference type="InterPro" id="IPR006432">
    <property type="entry name" value="Phage_portal_A118-type"/>
</dbReference>
<dbReference type="Pfam" id="PF05133">
    <property type="entry name" value="SPP1_portal"/>
    <property type="match status" value="1"/>
</dbReference>
<accession>A0A1K1KNU0</accession>
<gene>
    <name evidence="2" type="ORF">LAC1533_1135</name>
</gene>
<dbReference type="AlphaFoldDB" id="A0A1K1KNU0"/>
<feature type="region of interest" description="Disordered" evidence="1">
    <location>
        <begin position="505"/>
        <end position="550"/>
    </location>
</feature>
<dbReference type="NCBIfam" id="TIGR01542">
    <property type="entry name" value="A118_put_portal"/>
    <property type="match status" value="1"/>
</dbReference>
<name>A0A1K1KNU0_9LACO</name>
<sequence>MSLIDSIKNLFRKGGAKVGVIKSLTNITDDDRISISPDEYIRISEAKRYYRNDFPKVKYRNSYGHECERRLSSLNITKMAARRLASVIFNEQCSVAVNNKESVSNGDDDTAVKNDKAHELIDEVLADNDFYTTYEEQLEQGIALGGFAIRPYVENDKIKLSWIKADQFYPLQSNVTEINEAAIADKTTVQDGNKNLYYTLLEFHQWIPAKEGGYNYQITNELYESEDKGQIGVNVPLDKLPKYKGLQPISVLSGLETPLFAYFKTPGANNISPESPLGLGIIDNAKHTVDAVNMTHDQFVHEVEIGKRRIAVPSEMLRPGGPMASGNGQQEMHPPMFDKSTDIYEAMYGDPQMKITDLTQPIRNVQYQATMSFFMREFENETGLSQGTFTADGEGVKTATEVVSNNSMTYQTRSSYLTQVDKQIKALVRAILYTASNGALFSNGIPLWTGDVDSTETIVDFNDGVFVDQEAQFNKDMQAVDDGMMPRVQFLVRNYQLDEKTAKEWMEQANEESTERTPDALQESALFGGGGTDDEEDNDEPDESSGQQDS</sequence>
<evidence type="ECO:0000256" key="1">
    <source>
        <dbReference type="SAM" id="MobiDB-lite"/>
    </source>
</evidence>
<dbReference type="PIRSF" id="PIRSF011911">
    <property type="entry name" value="A118_put_portal"/>
    <property type="match status" value="1"/>
</dbReference>
<protein>
    <submittedName>
        <fullName evidence="2">Phage minor capsid protein</fullName>
    </submittedName>
</protein>
<dbReference type="Proteomes" id="UP000190935">
    <property type="component" value="Chromosome I"/>
</dbReference>
<reference evidence="3" key="1">
    <citation type="submission" date="2016-11" db="EMBL/GenBank/DDBJ databases">
        <authorList>
            <person name="Papadimitriou K."/>
        </authorList>
    </citation>
    <scope>NUCLEOTIDE SEQUENCE [LARGE SCALE GENOMIC DNA]</scope>
    <source>
        <strain evidence="3">ACA-DC 1533</strain>
    </source>
</reference>